<dbReference type="PANTHER" id="PTHR41775:SF1">
    <property type="entry name" value="PEPTIDASE M6-LIKE DOMAIN-CONTAINING PROTEIN"/>
    <property type="match status" value="1"/>
</dbReference>
<dbReference type="GO" id="GO:0008237">
    <property type="term" value="F:metallopeptidase activity"/>
    <property type="evidence" value="ECO:0007669"/>
    <property type="project" value="UniProtKB-KW"/>
</dbReference>
<dbReference type="Pfam" id="PF05547">
    <property type="entry name" value="Peptidase_M6"/>
    <property type="match status" value="1"/>
</dbReference>
<organism evidence="3 4">
    <name type="scientific">Dysgonomonas mossii</name>
    <dbReference type="NCBI Taxonomy" id="163665"/>
    <lineage>
        <taxon>Bacteria</taxon>
        <taxon>Pseudomonadati</taxon>
        <taxon>Bacteroidota</taxon>
        <taxon>Bacteroidia</taxon>
        <taxon>Bacteroidales</taxon>
        <taxon>Dysgonomonadaceae</taxon>
        <taxon>Dysgonomonas</taxon>
    </lineage>
</organism>
<dbReference type="GO" id="GO:0006508">
    <property type="term" value="P:proteolysis"/>
    <property type="evidence" value="ECO:0007669"/>
    <property type="project" value="UniProtKB-KW"/>
</dbReference>
<evidence type="ECO:0000256" key="1">
    <source>
        <dbReference type="SAM" id="SignalP"/>
    </source>
</evidence>
<protein>
    <submittedName>
        <fullName evidence="3">M6 family metalloprotease domain-containing protein</fullName>
    </submittedName>
</protein>
<feature type="domain" description="Peptidase M6-like" evidence="2">
    <location>
        <begin position="72"/>
        <end position="279"/>
    </location>
</feature>
<evidence type="ECO:0000313" key="3">
    <source>
        <dbReference type="EMBL" id="TFU86938.1"/>
    </source>
</evidence>
<feature type="chain" id="PRO_5021287143" evidence="1">
    <location>
        <begin position="19"/>
        <end position="430"/>
    </location>
</feature>
<dbReference type="AlphaFoldDB" id="A0A4Y9IJI9"/>
<sequence>MVKIYSLFIALLMSIGLAHEIPVCYDDSIYPVTSLKAQKINSIGEFNGLVILVEFSDTHFTIPVPKESFSSLLNAEGYNYQGAKGSVRDYFITNSDSLFFPHFNVIGPIRLPKPMAYYGQNGDNQEEIHAAEMVIEACLQASTEIDFSKYDSNNDMLVDMVYIFFASYCENENPNKREYIWAHAGNIIDSCLTISNKTIGRYACSSEYIGKDHDPDPLMATIGTFCHEFSHVLGLPDFYNTSSGSGLTLGSMSIMDRGNYLDKGRCPAGYSAFEKEYAQWMNIPVLEPIDTIVSIKLNPVSSYSSATPILCAFKIVIPDTKEYFYFENRQAEGWDRYLPGTGLLIYHVDMSDEEAWDMNMVNTKSSHPYYQLIRSGFYSMIDYRYIPFPGQDNKTMFLPPLIWDGRTAGFELQDIKEEENCIELNLLWKK</sequence>
<keyword evidence="3" id="KW-0645">Protease</keyword>
<evidence type="ECO:0000259" key="2">
    <source>
        <dbReference type="Pfam" id="PF05547"/>
    </source>
</evidence>
<keyword evidence="1" id="KW-0732">Signal</keyword>
<dbReference type="OrthoDB" id="9813478at2"/>
<keyword evidence="3" id="KW-0378">Hydrolase</keyword>
<gene>
    <name evidence="3" type="ORF">E4T88_15930</name>
</gene>
<dbReference type="RefSeq" id="WP_135107169.1">
    <property type="nucleotide sequence ID" value="NZ_JADGKW010000007.1"/>
</dbReference>
<dbReference type="SUPFAM" id="SSF55486">
    <property type="entry name" value="Metalloproteases ('zincins'), catalytic domain"/>
    <property type="match status" value="1"/>
</dbReference>
<feature type="signal peptide" evidence="1">
    <location>
        <begin position="1"/>
        <end position="18"/>
    </location>
</feature>
<dbReference type="NCBIfam" id="TIGR03296">
    <property type="entry name" value="M6dom_TIGR03296"/>
    <property type="match status" value="1"/>
</dbReference>
<name>A0A4Y9IJI9_9BACT</name>
<reference evidence="3 4" key="1">
    <citation type="submission" date="2019-03" db="EMBL/GenBank/DDBJ databases">
        <title>Diversity of the mouse oral microbiome.</title>
        <authorList>
            <person name="Joseph S."/>
            <person name="Aduse-Opoku J."/>
            <person name="Curtis M."/>
            <person name="Wade W."/>
            <person name="Hashim A."/>
        </authorList>
    </citation>
    <scope>NUCLEOTIDE SEQUENCE [LARGE SCALE GENOMIC DNA]</scope>
    <source>
        <strain evidence="3 4">P11</strain>
    </source>
</reference>
<comment type="caution">
    <text evidence="3">The sequence shown here is derived from an EMBL/GenBank/DDBJ whole genome shotgun (WGS) entry which is preliminary data.</text>
</comment>
<keyword evidence="3" id="KW-0482">Metalloprotease</keyword>
<dbReference type="Proteomes" id="UP000298285">
    <property type="component" value="Unassembled WGS sequence"/>
</dbReference>
<proteinExistence type="predicted"/>
<dbReference type="PANTHER" id="PTHR41775">
    <property type="entry name" value="SECRETED PROTEIN-RELATED"/>
    <property type="match status" value="1"/>
</dbReference>
<dbReference type="InterPro" id="IPR008757">
    <property type="entry name" value="Peptidase_M6-like_domain"/>
</dbReference>
<evidence type="ECO:0000313" key="4">
    <source>
        <dbReference type="Proteomes" id="UP000298285"/>
    </source>
</evidence>
<dbReference type="EMBL" id="SPPK01000007">
    <property type="protein sequence ID" value="TFU86938.1"/>
    <property type="molecule type" value="Genomic_DNA"/>
</dbReference>
<accession>A0A4Y9IJI9</accession>